<accession>A0A643FL21</accession>
<dbReference type="GO" id="GO:0046930">
    <property type="term" value="C:pore complex"/>
    <property type="evidence" value="ECO:0007669"/>
    <property type="project" value="UniProtKB-KW"/>
</dbReference>
<evidence type="ECO:0000256" key="6">
    <source>
        <dbReference type="ARBA" id="ARBA00022729"/>
    </source>
</evidence>
<dbReference type="PANTHER" id="PTHR34501">
    <property type="entry name" value="PROTEIN YDDL-RELATED"/>
    <property type="match status" value="1"/>
</dbReference>
<dbReference type="GeneID" id="98404532"/>
<organism evidence="12 13">
    <name type="scientific">Cupriavidus basilensis</name>
    <dbReference type="NCBI Taxonomy" id="68895"/>
    <lineage>
        <taxon>Bacteria</taxon>
        <taxon>Pseudomonadati</taxon>
        <taxon>Pseudomonadota</taxon>
        <taxon>Betaproteobacteria</taxon>
        <taxon>Burkholderiales</taxon>
        <taxon>Burkholderiaceae</taxon>
        <taxon>Cupriavidus</taxon>
    </lineage>
</organism>
<dbReference type="GO" id="GO:0009279">
    <property type="term" value="C:cell outer membrane"/>
    <property type="evidence" value="ECO:0007669"/>
    <property type="project" value="UniProtKB-SubCell"/>
</dbReference>
<evidence type="ECO:0000256" key="1">
    <source>
        <dbReference type="ARBA" id="ARBA00004571"/>
    </source>
</evidence>
<evidence type="ECO:0000313" key="12">
    <source>
        <dbReference type="EMBL" id="QOT80978.1"/>
    </source>
</evidence>
<keyword evidence="8" id="KW-0626">Porin</keyword>
<keyword evidence="3" id="KW-0813">Transport</keyword>
<dbReference type="SUPFAM" id="SSF56935">
    <property type="entry name" value="Porins"/>
    <property type="match status" value="1"/>
</dbReference>
<keyword evidence="7" id="KW-0406">Ion transport</keyword>
<evidence type="ECO:0000256" key="8">
    <source>
        <dbReference type="ARBA" id="ARBA00023114"/>
    </source>
</evidence>
<evidence type="ECO:0000256" key="9">
    <source>
        <dbReference type="ARBA" id="ARBA00023136"/>
    </source>
</evidence>
<evidence type="ECO:0000256" key="4">
    <source>
        <dbReference type="ARBA" id="ARBA00022452"/>
    </source>
</evidence>
<evidence type="ECO:0000256" key="5">
    <source>
        <dbReference type="ARBA" id="ARBA00022692"/>
    </source>
</evidence>
<feature type="domain" description="Porin" evidence="11">
    <location>
        <begin position="13"/>
        <end position="360"/>
    </location>
</feature>
<sequence length="401" mass="42393">MGSFSKRSKIHGALIVAGAICTGGAHAQSSVTLYGVADMNVEFASHVGAVPSAANKFNAGPSNNVYRMDSGGLSGSRWGLRGVEDLGNGLNSLFVLESGFNLDTGTSQQGGRLFGRQAYVGMQSSQLGQLTFGRQYTSMFEGLANFVPAAFATQYEPIVMLTGANFREDNTIKYTGRFGPVTALAHWSFGTGLALPTTVANGPLLGGNGEVPGQFRRDTAYGAALTYIAGPVGVAVAYDQFNPTVSNPLNAAVLGSGNFKKATIAASYAFGPAKIMGGYRWGQNKDQNGSLLERDDLYWIGANYQLTPALGLTLEYNYDHVKRFFANASTPNPWQVAFIADYALSKRTDVYLTTAYAKNAGLGLDSAMIAYANSLSLGNSYTLASGQSNMLGVAAGIRHKF</sequence>
<comment type="subunit">
    <text evidence="2">Homotrimer.</text>
</comment>
<evidence type="ECO:0000256" key="3">
    <source>
        <dbReference type="ARBA" id="ARBA00022448"/>
    </source>
</evidence>
<keyword evidence="4" id="KW-1134">Transmembrane beta strand</keyword>
<reference evidence="12 13" key="1">
    <citation type="submission" date="2020-10" db="EMBL/GenBank/DDBJ databases">
        <title>Complete genome sequence of Cupriavidus basilensis CCUG 49340T.</title>
        <authorList>
            <person name="Salva-Serra F."/>
            <person name="Donoso R.A."/>
            <person name="Cho K.H."/>
            <person name="Yoo J.A."/>
            <person name="Lee K."/>
            <person name="Yoon S.-H."/>
            <person name="Perez-Pantoja D."/>
            <person name="Moore E.R.B."/>
        </authorList>
    </citation>
    <scope>NUCLEOTIDE SEQUENCE [LARGE SCALE GENOMIC DNA]</scope>
    <source>
        <strain evidence="13">CCUG 49340</strain>
    </source>
</reference>
<dbReference type="GO" id="GO:0015288">
    <property type="term" value="F:porin activity"/>
    <property type="evidence" value="ECO:0007669"/>
    <property type="project" value="UniProtKB-KW"/>
</dbReference>
<gene>
    <name evidence="12" type="ORF">F7R26_026675</name>
</gene>
<evidence type="ECO:0000313" key="13">
    <source>
        <dbReference type="Proteomes" id="UP000397656"/>
    </source>
</evidence>
<evidence type="ECO:0000256" key="2">
    <source>
        <dbReference type="ARBA" id="ARBA00011233"/>
    </source>
</evidence>
<comment type="subcellular location">
    <subcellularLocation>
        <location evidence="1">Cell outer membrane</location>
        <topology evidence="1">Multi-pass membrane protein</topology>
    </subcellularLocation>
</comment>
<dbReference type="CDD" id="cd00342">
    <property type="entry name" value="gram_neg_porins"/>
    <property type="match status" value="1"/>
</dbReference>
<evidence type="ECO:0000259" key="11">
    <source>
        <dbReference type="Pfam" id="PF13609"/>
    </source>
</evidence>
<keyword evidence="6" id="KW-0732">Signal</keyword>
<keyword evidence="9" id="KW-0472">Membrane</keyword>
<keyword evidence="10" id="KW-0998">Cell outer membrane</keyword>
<dbReference type="RefSeq" id="WP_150991357.1">
    <property type="nucleotide sequence ID" value="NZ_CP062804.1"/>
</dbReference>
<name>A0A643FL21_9BURK</name>
<dbReference type="EMBL" id="CP062804">
    <property type="protein sequence ID" value="QOT80978.1"/>
    <property type="molecule type" value="Genomic_DNA"/>
</dbReference>
<dbReference type="InterPro" id="IPR033900">
    <property type="entry name" value="Gram_neg_porin_domain"/>
</dbReference>
<dbReference type="Gene3D" id="2.40.160.10">
    <property type="entry name" value="Porin"/>
    <property type="match status" value="1"/>
</dbReference>
<dbReference type="Pfam" id="PF13609">
    <property type="entry name" value="Porin_4"/>
    <property type="match status" value="1"/>
</dbReference>
<proteinExistence type="predicted"/>
<dbReference type="AlphaFoldDB" id="A0A643FL21"/>
<dbReference type="PANTHER" id="PTHR34501:SF9">
    <property type="entry name" value="MAJOR OUTER MEMBRANE PROTEIN P.IA"/>
    <property type="match status" value="1"/>
</dbReference>
<dbReference type="InterPro" id="IPR050298">
    <property type="entry name" value="Gram-neg_bact_OMP"/>
</dbReference>
<dbReference type="InterPro" id="IPR023614">
    <property type="entry name" value="Porin_dom_sf"/>
</dbReference>
<keyword evidence="5" id="KW-0812">Transmembrane</keyword>
<protein>
    <submittedName>
        <fullName evidence="12">Porin</fullName>
    </submittedName>
</protein>
<dbReference type="GO" id="GO:0006811">
    <property type="term" value="P:monoatomic ion transport"/>
    <property type="evidence" value="ECO:0007669"/>
    <property type="project" value="UniProtKB-KW"/>
</dbReference>
<evidence type="ECO:0000256" key="7">
    <source>
        <dbReference type="ARBA" id="ARBA00023065"/>
    </source>
</evidence>
<dbReference type="Proteomes" id="UP000397656">
    <property type="component" value="Chromosome 2"/>
</dbReference>
<evidence type="ECO:0000256" key="10">
    <source>
        <dbReference type="ARBA" id="ARBA00023237"/>
    </source>
</evidence>